<evidence type="ECO:0000259" key="1">
    <source>
        <dbReference type="Pfam" id="PF00462"/>
    </source>
</evidence>
<sequence length="77" mass="8849">MAKIQIYTTPYCGYCKMAKEYFKSKGLEYQEYDVFSDEKKRDEMVAKTGQMGVPVIDIDGEIVIGFNRPKINELLGI</sequence>
<dbReference type="PROSITE" id="PS51354">
    <property type="entry name" value="GLUTAREDOXIN_2"/>
    <property type="match status" value="1"/>
</dbReference>
<dbReference type="InterPro" id="IPR036249">
    <property type="entry name" value="Thioredoxin-like_sf"/>
</dbReference>
<dbReference type="Gene3D" id="3.40.30.10">
    <property type="entry name" value="Glutaredoxin"/>
    <property type="match status" value="1"/>
</dbReference>
<name>A0A0G1KGC8_9BACT</name>
<dbReference type="CDD" id="cd02976">
    <property type="entry name" value="NrdH"/>
    <property type="match status" value="1"/>
</dbReference>
<proteinExistence type="predicted"/>
<organism evidence="2 3">
    <name type="scientific">Candidatus Yanofskybacteria bacterium GW2011_GWA2_44_9</name>
    <dbReference type="NCBI Taxonomy" id="1619025"/>
    <lineage>
        <taxon>Bacteria</taxon>
        <taxon>Candidatus Yanofskyibacteriota</taxon>
    </lineage>
</organism>
<evidence type="ECO:0000313" key="3">
    <source>
        <dbReference type="Proteomes" id="UP000034032"/>
    </source>
</evidence>
<dbReference type="SUPFAM" id="SSF52833">
    <property type="entry name" value="Thioredoxin-like"/>
    <property type="match status" value="1"/>
</dbReference>
<dbReference type="InterPro" id="IPR002109">
    <property type="entry name" value="Glutaredoxin"/>
</dbReference>
<dbReference type="Pfam" id="PF00462">
    <property type="entry name" value="Glutaredoxin"/>
    <property type="match status" value="1"/>
</dbReference>
<gene>
    <name evidence="2" type="ORF">UW79_C0004G0027</name>
</gene>
<evidence type="ECO:0000313" key="2">
    <source>
        <dbReference type="EMBL" id="KKT82570.1"/>
    </source>
</evidence>
<dbReference type="PANTHER" id="PTHR34386">
    <property type="entry name" value="GLUTAREDOXIN"/>
    <property type="match status" value="1"/>
</dbReference>
<dbReference type="InterPro" id="IPR051548">
    <property type="entry name" value="Grx-like_ET"/>
</dbReference>
<dbReference type="NCBIfam" id="TIGR02196">
    <property type="entry name" value="GlrX_YruB"/>
    <property type="match status" value="1"/>
</dbReference>
<dbReference type="AlphaFoldDB" id="A0A0G1KGC8"/>
<dbReference type="InterPro" id="IPR011911">
    <property type="entry name" value="GlrX_YruB"/>
</dbReference>
<comment type="caution">
    <text evidence="2">The sequence shown here is derived from an EMBL/GenBank/DDBJ whole genome shotgun (WGS) entry which is preliminary data.</text>
</comment>
<feature type="domain" description="Glutaredoxin" evidence="1">
    <location>
        <begin position="4"/>
        <end position="63"/>
    </location>
</feature>
<protein>
    <recommendedName>
        <fullName evidence="1">Glutaredoxin domain-containing protein</fullName>
    </recommendedName>
</protein>
<dbReference type="Proteomes" id="UP000034032">
    <property type="component" value="Unassembled WGS sequence"/>
</dbReference>
<reference evidence="2 3" key="1">
    <citation type="journal article" date="2015" name="Nature">
        <title>rRNA introns, odd ribosomes, and small enigmatic genomes across a large radiation of phyla.</title>
        <authorList>
            <person name="Brown C.T."/>
            <person name="Hug L.A."/>
            <person name="Thomas B.C."/>
            <person name="Sharon I."/>
            <person name="Castelle C.J."/>
            <person name="Singh A."/>
            <person name="Wilkins M.J."/>
            <person name="Williams K.H."/>
            <person name="Banfield J.F."/>
        </authorList>
    </citation>
    <scope>NUCLEOTIDE SEQUENCE [LARGE SCALE GENOMIC DNA]</scope>
</reference>
<dbReference type="EMBL" id="LCJR01000004">
    <property type="protein sequence ID" value="KKT82570.1"/>
    <property type="molecule type" value="Genomic_DNA"/>
</dbReference>
<dbReference type="GO" id="GO:0009055">
    <property type="term" value="F:electron transfer activity"/>
    <property type="evidence" value="ECO:0007669"/>
    <property type="project" value="TreeGrafter"/>
</dbReference>
<dbReference type="PANTHER" id="PTHR34386:SF1">
    <property type="entry name" value="GLUTAREDOXIN-LIKE PROTEIN NRDH"/>
    <property type="match status" value="1"/>
</dbReference>
<dbReference type="GO" id="GO:0045454">
    <property type="term" value="P:cell redox homeostasis"/>
    <property type="evidence" value="ECO:0007669"/>
    <property type="project" value="TreeGrafter"/>
</dbReference>
<accession>A0A0G1KGC8</accession>